<dbReference type="InterPro" id="IPR003593">
    <property type="entry name" value="AAA+_ATPase"/>
</dbReference>
<dbReference type="AlphaFoldDB" id="J1QHY3"/>
<keyword evidence="3" id="KW-0067">ATP-binding</keyword>
<evidence type="ECO:0000256" key="2">
    <source>
        <dbReference type="ARBA" id="ARBA00022741"/>
    </source>
</evidence>
<dbReference type="EMBL" id="ALAB01000027">
    <property type="protein sequence ID" value="EJI85141.1"/>
    <property type="molecule type" value="Genomic_DNA"/>
</dbReference>
<evidence type="ECO:0000256" key="1">
    <source>
        <dbReference type="ARBA" id="ARBA00006914"/>
    </source>
</evidence>
<dbReference type="InterPro" id="IPR027417">
    <property type="entry name" value="P-loop_NTPase"/>
</dbReference>
<comment type="similarity">
    <text evidence="1">Belongs to the AAA ATPase family.</text>
</comment>
<reference evidence="5 6" key="1">
    <citation type="journal article" date="2012" name="J. Bacteriol.">
        <title>Genome Sequence of Pectin-Degrading Alishewanella aestuarii Strain B11T, Isolated from Tidal Flat Sediment.</title>
        <authorList>
            <person name="Jung J."/>
            <person name="Choi S."/>
            <person name="Chun J."/>
            <person name="Park W."/>
        </authorList>
    </citation>
    <scope>NUCLEOTIDE SEQUENCE [LARGE SCALE GENOMIC DNA]</scope>
    <source>
        <strain evidence="5 6">B11</strain>
    </source>
</reference>
<dbReference type="Pfam" id="PF00004">
    <property type="entry name" value="AAA"/>
    <property type="match status" value="2"/>
</dbReference>
<gene>
    <name evidence="5" type="ORF">AEST_22430</name>
</gene>
<keyword evidence="2" id="KW-0547">Nucleotide-binding</keyword>
<feature type="domain" description="AAA+ ATPase" evidence="4">
    <location>
        <begin position="227"/>
        <end position="361"/>
    </location>
</feature>
<dbReference type="CDD" id="cd19481">
    <property type="entry name" value="RecA-like_protease"/>
    <property type="match status" value="1"/>
</dbReference>
<dbReference type="InterPro" id="IPR050221">
    <property type="entry name" value="26S_Proteasome_ATPase"/>
</dbReference>
<evidence type="ECO:0000256" key="3">
    <source>
        <dbReference type="ARBA" id="ARBA00022840"/>
    </source>
</evidence>
<proteinExistence type="inferred from homology"/>
<dbReference type="SUPFAM" id="SSF52540">
    <property type="entry name" value="P-loop containing nucleoside triphosphate hydrolases"/>
    <property type="match status" value="2"/>
</dbReference>
<comment type="caution">
    <text evidence="5">The sequence shown here is derived from an EMBL/GenBank/DDBJ whole genome shotgun (WGS) entry which is preliminary data.</text>
</comment>
<name>J1QHY3_9ALTE</name>
<evidence type="ECO:0000313" key="6">
    <source>
        <dbReference type="Proteomes" id="UP000012043"/>
    </source>
</evidence>
<accession>J1QHY3</accession>
<dbReference type="RefSeq" id="WP_008609106.1">
    <property type="nucleotide sequence ID" value="NZ_ALAB01000027.1"/>
</dbReference>
<keyword evidence="6" id="KW-1185">Reference proteome</keyword>
<dbReference type="InterPro" id="IPR003959">
    <property type="entry name" value="ATPase_AAA_core"/>
</dbReference>
<evidence type="ECO:0000259" key="4">
    <source>
        <dbReference type="SMART" id="SM00382"/>
    </source>
</evidence>
<dbReference type="PATRIC" id="fig|1197174.4.peg.2196"/>
<dbReference type="GO" id="GO:0005524">
    <property type="term" value="F:ATP binding"/>
    <property type="evidence" value="ECO:0007669"/>
    <property type="project" value="UniProtKB-KW"/>
</dbReference>
<dbReference type="GO" id="GO:0016887">
    <property type="term" value="F:ATP hydrolysis activity"/>
    <property type="evidence" value="ECO:0007669"/>
    <property type="project" value="InterPro"/>
</dbReference>
<dbReference type="PANTHER" id="PTHR23073">
    <property type="entry name" value="26S PROTEASOME REGULATORY SUBUNIT"/>
    <property type="match status" value="1"/>
</dbReference>
<dbReference type="Gene3D" id="3.40.50.300">
    <property type="entry name" value="P-loop containing nucleotide triphosphate hydrolases"/>
    <property type="match status" value="2"/>
</dbReference>
<evidence type="ECO:0000313" key="5">
    <source>
        <dbReference type="EMBL" id="EJI85141.1"/>
    </source>
</evidence>
<organism evidence="5 6">
    <name type="scientific">Alishewanella aestuarii B11</name>
    <dbReference type="NCBI Taxonomy" id="1197174"/>
    <lineage>
        <taxon>Bacteria</taxon>
        <taxon>Pseudomonadati</taxon>
        <taxon>Pseudomonadota</taxon>
        <taxon>Gammaproteobacteria</taxon>
        <taxon>Alteromonadales</taxon>
        <taxon>Alteromonadaceae</taxon>
        <taxon>Alishewanella</taxon>
    </lineage>
</organism>
<feature type="domain" description="AAA+ ATPase" evidence="4">
    <location>
        <begin position="469"/>
        <end position="598"/>
    </location>
</feature>
<dbReference type="SMART" id="SM00382">
    <property type="entry name" value="AAA"/>
    <property type="match status" value="2"/>
</dbReference>
<sequence length="674" mass="76811">MAKAKHKSPSRHLNHMAGAICYRLLTEIPDALFMIELSVPMISRVIGTGISYSESYSNHELAEYLRIPDPSVKKTAQVRQNLVKLCELFEVNTKFAVLLEFILLMNINPHAKFLLDNLELPDEAHDFMQFFEEISDLARHEITEAVETLMNRGIFATDNSLTLLQWIEISQPIQHLLTKEVVTSCEQVLSRFLVESPAAQFDIDNFEYVNTDLLLRYLKNAAQAKHVGVNILLYGYAGTGKTELARALAAHIDRKLYEVGSQVVKDGKLHNPHNTKYVSSQRLQYLTTVQTLLRGSSENILLVDECESIFYNADKAYSKDMLHQTLEQNTVPAIWITNYIGCLEDSYIRRFKLVLEVTSPDETKLRELTTNAVTGLNISDDTIDKIAAIKHITPAVIGNAAYVSRTIGDKRRKAESTVLEVIEHTLDACGLWQQPMDYQQEMPFDVSLLNIKQPKQVINDIAYALKAKQPVRVLLCGPPGTGKTAYAHHMTQEQGLKMKRVKCSDILSKYVGDSEQNVRNLFLEAHQNKQVLLLDEVDSLLVNRERLKAHHEVQLVNEILTQMECFTQPLFAATNFETLLDKAVLRRFDFKLECDYLHTEQVLMLFRRILSASKLSADEQQQLSTLKYLTPGDFAIIARRMKFQPKQDHRQSALNMLLDENKRKQPNPSIGFVH</sequence>
<protein>
    <submittedName>
        <fullName evidence="5">ATPase</fullName>
    </submittedName>
</protein>
<dbReference type="Proteomes" id="UP000012043">
    <property type="component" value="Unassembled WGS sequence"/>
</dbReference>